<reference evidence="9 10" key="1">
    <citation type="submission" date="2020-08" db="EMBL/GenBank/DDBJ databases">
        <title>Aphidius gifuensis genome sequencing and assembly.</title>
        <authorList>
            <person name="Du Z."/>
        </authorList>
    </citation>
    <scope>NUCLEOTIDE SEQUENCE [LARGE SCALE GENOMIC DNA]</scope>
    <source>
        <strain evidence="9">YNYX2018</strain>
        <tissue evidence="9">Adults</tissue>
    </source>
</reference>
<dbReference type="InterPro" id="IPR001300">
    <property type="entry name" value="Peptidase_C2_calpain_cat"/>
</dbReference>
<evidence type="ECO:0000256" key="6">
    <source>
        <dbReference type="PROSITE-ProRule" id="PRU00239"/>
    </source>
</evidence>
<organism evidence="9 10">
    <name type="scientific">Aphidius gifuensis</name>
    <name type="common">Parasitoid wasp</name>
    <dbReference type="NCBI Taxonomy" id="684658"/>
    <lineage>
        <taxon>Eukaryota</taxon>
        <taxon>Metazoa</taxon>
        <taxon>Ecdysozoa</taxon>
        <taxon>Arthropoda</taxon>
        <taxon>Hexapoda</taxon>
        <taxon>Insecta</taxon>
        <taxon>Pterygota</taxon>
        <taxon>Neoptera</taxon>
        <taxon>Endopterygota</taxon>
        <taxon>Hymenoptera</taxon>
        <taxon>Apocrita</taxon>
        <taxon>Ichneumonoidea</taxon>
        <taxon>Braconidae</taxon>
        <taxon>Aphidiinae</taxon>
        <taxon>Aphidius</taxon>
    </lineage>
</organism>
<evidence type="ECO:0000256" key="3">
    <source>
        <dbReference type="ARBA" id="ARBA00022801"/>
    </source>
</evidence>
<dbReference type="InterPro" id="IPR022684">
    <property type="entry name" value="Calpain_cysteine_protease"/>
</dbReference>
<feature type="active site" evidence="6">
    <location>
        <position position="2444"/>
    </location>
</feature>
<dbReference type="SUPFAM" id="SSF49758">
    <property type="entry name" value="Calpain large subunit, middle domain (domain III)"/>
    <property type="match status" value="4"/>
</dbReference>
<evidence type="ECO:0000256" key="2">
    <source>
        <dbReference type="ARBA" id="ARBA00022670"/>
    </source>
</evidence>
<feature type="active site" evidence="6">
    <location>
        <position position="1633"/>
    </location>
</feature>
<keyword evidence="2 6" id="KW-0645">Protease</keyword>
<dbReference type="PANTHER" id="PTHR10183">
    <property type="entry name" value="CALPAIN"/>
    <property type="match status" value="1"/>
</dbReference>
<feature type="active site" evidence="5">
    <location>
        <position position="775"/>
    </location>
</feature>
<comment type="caution">
    <text evidence="9">The sequence shown here is derived from an EMBL/GenBank/DDBJ whole genome shotgun (WGS) entry which is preliminary data.</text>
</comment>
<keyword evidence="10" id="KW-1185">Reference proteome</keyword>
<dbReference type="CDD" id="cd00044">
    <property type="entry name" value="CysPc"/>
    <property type="match status" value="3"/>
</dbReference>
<feature type="domain" description="Calpain catalytic" evidence="8">
    <location>
        <begin position="226"/>
        <end position="295"/>
    </location>
</feature>
<dbReference type="InterPro" id="IPR038765">
    <property type="entry name" value="Papain-like_cys_pep_sf"/>
</dbReference>
<accession>A0A834XY25</accession>
<comment type="similarity">
    <text evidence="1">Belongs to the peptidase C2 family.</text>
</comment>
<dbReference type="InterPro" id="IPR036213">
    <property type="entry name" value="Calpain_III_sf"/>
</dbReference>
<dbReference type="PANTHER" id="PTHR10183:SF379">
    <property type="entry name" value="CALPAIN-5"/>
    <property type="match status" value="1"/>
</dbReference>
<dbReference type="SMART" id="SM00720">
    <property type="entry name" value="calpain_III"/>
    <property type="match status" value="1"/>
</dbReference>
<feature type="domain" description="Calpain catalytic" evidence="8">
    <location>
        <begin position="723"/>
        <end position="1012"/>
    </location>
</feature>
<dbReference type="PROSITE" id="PS50203">
    <property type="entry name" value="CALPAIN_CAT"/>
    <property type="match status" value="5"/>
</dbReference>
<dbReference type="GO" id="GO:0006508">
    <property type="term" value="P:proteolysis"/>
    <property type="evidence" value="ECO:0007669"/>
    <property type="project" value="UniProtKB-KW"/>
</dbReference>
<feature type="active site" evidence="6">
    <location>
        <position position="1659"/>
    </location>
</feature>
<proteinExistence type="inferred from homology"/>
<evidence type="ECO:0000313" key="10">
    <source>
        <dbReference type="Proteomes" id="UP000639338"/>
    </source>
</evidence>
<dbReference type="OrthoDB" id="424753at2759"/>
<dbReference type="Pfam" id="PF00648">
    <property type="entry name" value="Peptidase_C2"/>
    <property type="match status" value="4"/>
</dbReference>
<dbReference type="EMBL" id="JACMRX010000002">
    <property type="protein sequence ID" value="KAF7994403.1"/>
    <property type="molecule type" value="Genomic_DNA"/>
</dbReference>
<feature type="domain" description="Calpain catalytic" evidence="8">
    <location>
        <begin position="2210"/>
        <end position="2522"/>
    </location>
</feature>
<evidence type="ECO:0000256" key="1">
    <source>
        <dbReference type="ARBA" id="ARBA00007623"/>
    </source>
</evidence>
<dbReference type="Gene3D" id="3.90.70.10">
    <property type="entry name" value="Cysteine proteinases"/>
    <property type="match status" value="4"/>
</dbReference>
<dbReference type="Gene3D" id="2.60.120.380">
    <property type="match status" value="4"/>
</dbReference>
<dbReference type="GO" id="GO:0005737">
    <property type="term" value="C:cytoplasm"/>
    <property type="evidence" value="ECO:0007669"/>
    <property type="project" value="TreeGrafter"/>
</dbReference>
<evidence type="ECO:0000256" key="7">
    <source>
        <dbReference type="SAM" id="MobiDB-lite"/>
    </source>
</evidence>
<keyword evidence="4 6" id="KW-0788">Thiol protease</keyword>
<evidence type="ECO:0000256" key="4">
    <source>
        <dbReference type="ARBA" id="ARBA00022807"/>
    </source>
</evidence>
<evidence type="ECO:0000259" key="8">
    <source>
        <dbReference type="PROSITE" id="PS50203"/>
    </source>
</evidence>
<gene>
    <name evidence="9" type="ORF">HCN44_003875</name>
</gene>
<protein>
    <recommendedName>
        <fullName evidence="8">Calpain catalytic domain-containing protein</fullName>
    </recommendedName>
</protein>
<dbReference type="InterPro" id="IPR022683">
    <property type="entry name" value="Calpain_III"/>
</dbReference>
<dbReference type="Proteomes" id="UP000639338">
    <property type="component" value="Unassembled WGS sequence"/>
</dbReference>
<feature type="domain" description="Calpain catalytic" evidence="8">
    <location>
        <begin position="1430"/>
        <end position="1711"/>
    </location>
</feature>
<dbReference type="Pfam" id="PF01067">
    <property type="entry name" value="Calpain_III"/>
    <property type="match status" value="4"/>
</dbReference>
<sequence length="2969" mass="345656">MIFQGHCTSAKDESTTSKRLSSQCFCLTTRNHLANEKIQVENVQLTEYKNGEVIELQQQDFIDLQKTLSFDHKLFEDDQFPPQSFLNSPNQVERRPTEISKKPEETVFFVKNKKIFHIKQGCLGDCWFLVALIHLEKFENLFKFIVSPDDQSFDNNYAGIFHFRFWQVGTWVDVVIDDRLPTKNGELVYPSLIEKAYAKLLYRSYEKLNGGYSRLSMQDLSGGVKIISLKNDNKKLKLLRIRNPHGKESSNFLPSEVNNDESIKSKLKILVDGESWILYEYFIILFEYIDICNLTPSSIITDNIYGEDGVTKLSLSTAEGKLMGGMNSKEVNDNDFYAINPQYRMVIKDKGEDKTYSVLIGISLKRRHDSVRLLDTSICFSIFTTLDNTQNLSRPLKYYKNNDEKVYGIDGEIVQYGQASHRLDLDPGTYFIMPYTYDSFKGATFFIQILSEQDNILEDYDRDISMPNINDKEIVEVYENERLPGHIHYQKVNSALRRNGYSISLDTLNWIKSLFGNTNNLIHFNDLMLIVFTLETKTESFCKEFNAKLCQGLIEMVHDNVPKSNHFGETEIHDLRIDIDQFKIIIQFIKELKEQFFEHASTPYRSVSFAKFKNLLDAINYKLTQRVISTIFQTHGNVVDIFYHQFLQSVVDITKTFGHCTSAKDESTTSKRLSSLTTRNHFAKKKIQVENVQLTEYKNGEVIELQQQDFIDLKKTLSFDHKLFEDDQFPPQSFLIPINQTELRPKEISKNSKETVFFVKNKKIFHIKQSDLGDCWFLVALIHLEKFENLFKFIVSPDDQSFDNNYAGIFHFRFWQAGTWVDVVIDDRLPTENGKLVYVSSGYKNEYWPSLIEKAYAKLLYRSYEKLDGGFSRISTQDLSGGISELYFVRPSSNILFETIKKAMERNQFLMISAGSLLEDEMEQIVDSIYNIVPGHYYAITGIQIITLKNDNKQLKLIRIRDPYGEESSNFLPSEINESIKSKLKILVDGESWILYEDFIKYFELIEICNLTPSSIISNNIFGKDGVTKLSLSTAEGKLMGRMILQEVDNDDYFRFNPQYRMVIKDEGKNDSYSVLIGISLKRRHDLERVGRTSICFTIIRTHDNGEDLPRPLKYDDQKLDFIDEYIEGVGQISHRIDLNPGTYFIIPYTYDSFKGATFFLQILSEQDNILENYDRDISMPKINDKFNDLISADIEESDYDLFSSFKFGNGPTIDFKGLHAISRDDKFSLNQNCHVVYKFDDSIIPDLELLSITRKFLRNKRFSISRMTKITLIYQEIFETYEEQSFPGHIYCLVISRALQKDRYFINKNILQTICSLFVNENKFIRFNDFMLIVFTLKTKTGSYCEEFNAKLCQGLIEMVHDNIPKSNDFGKTKIHDLRIDINQFKIIIQFIKELKLTEYKNGEVIELQKQDFVDLQKTFISNNISTKLFEDDQFPPQSFLIPPNQIVLRPMEISKNPEETVYFVKNKKIFHIKQSELGNCWFLVGLIHLEKFENLFKFIVSPDDQSFNNNYAGIFHFRFWQVGTWVDVVIDDRLPTENGQLVYPSLIEKAYAKLLYRSYQKLDWGSSRISMQDLSGGISEFYFVQPSSKTLFDTIQKAIKKNQFSMINCRTWVENEMEQTVVSNYNLVPGHYYAITGVKIISLKNDNKQLRLIRLRNPHGEESSNFLPSKINDDKTIKSKLKVQVDGESWILYEDFIKYFKFIDICNLTPNSIITDHIYSEDGATKLSLSTAEGKLIGGMNSKEVNDNDFYAINPQYRMVIRDEGKDDTYSVLIGISLKRRHDLVYLDDTSICFAIIKTYDNTEDLPRPLKYNDDFHKKLYDIGGEIKGYGQVGRRFDVDPGTYFIIPYILDNFKGATFFLQILSEQDNILEDYEGDISMPNINDKFNALISADIEKSDYVLFSSFKFENDQTIDFKGLHAISRDDKFSLNQNCHFDYKIDDSIIDELKLLSETRKFIRNSPFSISRMRHITSVYQEIFEIYEEQSFPGHIYCLVISRALRKDRYFIKKNILQSICSLFVNENKFIRFNDFMLIVFTLKTKTGSYCEEFNAKLCQGLIEMVHDNIPKSNNFGETEIHDLRIDINQFKIIIQFIKELKEQFFKHASESYRSVSFAKFKNLLGAINYKLTQRLISTIFQTHGNVDDIFYHQFLQSVVDITKTFGHCTSAKDESTTSKMLSSLTTRNHLANKKIEVKNVQLTEYKNGEVIKLEQQDFIDLKKTLSFDHKLFEDDQFPPQSFLNSPNQVERRPTEISKNFKETVFFLKNKKIFHIKQSELGNCWFLVGLIHLEKFENLFKFIVSPDDQSFDTNYAGIFHFRFWQVGTWVDVVIDDRLAFDKIKNKLVYVSSGYENEYWPALIEKAYAKLLYRSYQKLDAGFSRISMQDLSGGISELYAVQSSSKTLFETIKKAIEKNQFSMISCATIDEEKMNKIVGSIYNLDPGHYYAITGIQIITLKNDNKQLKLIRIRNPYGEESSNFLPSKINDDESIKPKLKIQVDGESWILYEDFIKYFDLIEICNLTPSSIITDNIFSEDGATKLSLSTAEGKLMGGMNSKEVDDDDFYAINPQYRMVIRDEGMDDTYSTLIGISLKRRHDSVPVDDTSICFSMITYDDTEDVPRPLKYDEDNEEDTSEGYGQASRRFNLYPGTYFIIPYTNSNFKGATFFLQILSEQDNILEYYDRDISTPNINDKFNSFSSANIETSDYDLFSSKTFGNGQTIDFKGLYAISRNDKFSLNQNCHVVYKFDDSIIPDLELLSITRKFVRNKRFYISRMTKITLIYQEIFESYEDQNFSGHIYCLEISRALEKDGYVISKNILRSTCSLFVNENKLIHFKDFMLIVFTLKTKTGFYCEEFNAKLCQGLIEMVHDNIPKSNHFGETEIHDLRIDINQFKIIIQFIKELKEQFFKHASESYRSVSFVKFKNLLDAINYKLTHRVISTIFQTHGNVVDIFHHQFLQSVVDITKTFGI</sequence>
<feature type="active site" evidence="5">
    <location>
        <position position="936"/>
    </location>
</feature>
<feature type="active site" evidence="6">
    <location>
        <position position="2281"/>
    </location>
</feature>
<feature type="domain" description="Calpain catalytic" evidence="8">
    <location>
        <begin position="55"/>
        <end position="224"/>
    </location>
</feature>
<evidence type="ECO:0000256" key="5">
    <source>
        <dbReference type="PIRSR" id="PIRSR622684-1"/>
    </source>
</evidence>
<dbReference type="Gene3D" id="1.10.238.10">
    <property type="entry name" value="EF-hand"/>
    <property type="match status" value="2"/>
</dbReference>
<comment type="caution">
    <text evidence="6">Lacks conserved residue(s) required for the propagation of feature annotation.</text>
</comment>
<feature type="active site" evidence="6">
    <location>
        <position position="1482"/>
    </location>
</feature>
<dbReference type="InterPro" id="IPR022682">
    <property type="entry name" value="Calpain_domain_III"/>
</dbReference>
<dbReference type="GO" id="GO:0004198">
    <property type="term" value="F:calcium-dependent cysteine-type endopeptidase activity"/>
    <property type="evidence" value="ECO:0007669"/>
    <property type="project" value="InterPro"/>
</dbReference>
<dbReference type="PRINTS" id="PR00704">
    <property type="entry name" value="CALPAIN"/>
</dbReference>
<dbReference type="SUPFAM" id="SSF54001">
    <property type="entry name" value="Cysteine proteinases"/>
    <property type="match status" value="4"/>
</dbReference>
<name>A0A834XY25_APHGI</name>
<feature type="active site" evidence="6">
    <location>
        <position position="2470"/>
    </location>
</feature>
<keyword evidence="3 6" id="KW-0378">Hydrolase</keyword>
<evidence type="ECO:0000313" key="9">
    <source>
        <dbReference type="EMBL" id="KAF7994403.1"/>
    </source>
</evidence>
<feature type="region of interest" description="Disordered" evidence="7">
    <location>
        <begin position="2618"/>
        <end position="2638"/>
    </location>
</feature>
<dbReference type="SMART" id="SM00230">
    <property type="entry name" value="CysPc"/>
    <property type="match status" value="4"/>
</dbReference>